<dbReference type="AlphaFoldDB" id="A0A835PUI6"/>
<gene>
    <name evidence="1" type="ORF">HPP92_023107</name>
</gene>
<accession>A0A835PUI6</accession>
<protein>
    <submittedName>
        <fullName evidence="1">Uncharacterized protein</fullName>
    </submittedName>
</protein>
<organism evidence="1 2">
    <name type="scientific">Vanilla planifolia</name>
    <name type="common">Vanilla</name>
    <dbReference type="NCBI Taxonomy" id="51239"/>
    <lineage>
        <taxon>Eukaryota</taxon>
        <taxon>Viridiplantae</taxon>
        <taxon>Streptophyta</taxon>
        <taxon>Embryophyta</taxon>
        <taxon>Tracheophyta</taxon>
        <taxon>Spermatophyta</taxon>
        <taxon>Magnoliopsida</taxon>
        <taxon>Liliopsida</taxon>
        <taxon>Asparagales</taxon>
        <taxon>Orchidaceae</taxon>
        <taxon>Vanilloideae</taxon>
        <taxon>Vanilleae</taxon>
        <taxon>Vanilla</taxon>
    </lineage>
</organism>
<name>A0A835PUI6_VANPL</name>
<sequence length="103" mass="11195">MENLTGAEGNLYTLAPRLGAEGIDLLTLRKDLEYVIVESSALSGSRINPLPSLEGGQKDNINGSICITRSGATNIDIIVQDQLYKFPLAVRRQIHSKTAELRA</sequence>
<proteinExistence type="predicted"/>
<comment type="caution">
    <text evidence="1">The sequence shown here is derived from an EMBL/GenBank/DDBJ whole genome shotgun (WGS) entry which is preliminary data.</text>
</comment>
<reference evidence="1 2" key="1">
    <citation type="journal article" date="2020" name="Nat. Food">
        <title>A phased Vanilla planifolia genome enables genetic improvement of flavour and production.</title>
        <authorList>
            <person name="Hasing T."/>
            <person name="Tang H."/>
            <person name="Brym M."/>
            <person name="Khazi F."/>
            <person name="Huang T."/>
            <person name="Chambers A.H."/>
        </authorList>
    </citation>
    <scope>NUCLEOTIDE SEQUENCE [LARGE SCALE GENOMIC DNA]</scope>
    <source>
        <tissue evidence="1">Leaf</tissue>
    </source>
</reference>
<evidence type="ECO:0000313" key="1">
    <source>
        <dbReference type="EMBL" id="KAG0459979.1"/>
    </source>
</evidence>
<evidence type="ECO:0000313" key="2">
    <source>
        <dbReference type="Proteomes" id="UP000639772"/>
    </source>
</evidence>
<dbReference type="Proteomes" id="UP000639772">
    <property type="component" value="Chromosome 12"/>
</dbReference>
<dbReference type="EMBL" id="JADCNM010000012">
    <property type="protein sequence ID" value="KAG0459979.1"/>
    <property type="molecule type" value="Genomic_DNA"/>
</dbReference>